<organism evidence="1">
    <name type="scientific">Arundo donax</name>
    <name type="common">Giant reed</name>
    <name type="synonym">Donax arundinaceus</name>
    <dbReference type="NCBI Taxonomy" id="35708"/>
    <lineage>
        <taxon>Eukaryota</taxon>
        <taxon>Viridiplantae</taxon>
        <taxon>Streptophyta</taxon>
        <taxon>Embryophyta</taxon>
        <taxon>Tracheophyta</taxon>
        <taxon>Spermatophyta</taxon>
        <taxon>Magnoliopsida</taxon>
        <taxon>Liliopsida</taxon>
        <taxon>Poales</taxon>
        <taxon>Poaceae</taxon>
        <taxon>PACMAD clade</taxon>
        <taxon>Arundinoideae</taxon>
        <taxon>Arundineae</taxon>
        <taxon>Arundo</taxon>
    </lineage>
</organism>
<evidence type="ECO:0000313" key="1">
    <source>
        <dbReference type="EMBL" id="JAD74299.1"/>
    </source>
</evidence>
<accession>A0A0A9CDA3</accession>
<proteinExistence type="predicted"/>
<dbReference type="EMBL" id="GBRH01223596">
    <property type="protein sequence ID" value="JAD74299.1"/>
    <property type="molecule type" value="Transcribed_RNA"/>
</dbReference>
<sequence>MESWNIFCDTDLEKHVSGSGFEILKSFLRGESKLRCYQLNITLFNNTNCN</sequence>
<reference evidence="1" key="1">
    <citation type="submission" date="2014-09" db="EMBL/GenBank/DDBJ databases">
        <authorList>
            <person name="Magalhaes I.L.F."/>
            <person name="Oliveira U."/>
            <person name="Santos F.R."/>
            <person name="Vidigal T.H.D.A."/>
            <person name="Brescovit A.D."/>
            <person name="Santos A.J."/>
        </authorList>
    </citation>
    <scope>NUCLEOTIDE SEQUENCE</scope>
    <source>
        <tissue evidence="1">Shoot tissue taken approximately 20 cm above the soil surface</tissue>
    </source>
</reference>
<dbReference type="AlphaFoldDB" id="A0A0A9CDA3"/>
<reference evidence="1" key="2">
    <citation type="journal article" date="2015" name="Data Brief">
        <title>Shoot transcriptome of the giant reed, Arundo donax.</title>
        <authorList>
            <person name="Barrero R.A."/>
            <person name="Guerrero F.D."/>
            <person name="Moolhuijzen P."/>
            <person name="Goolsby J.A."/>
            <person name="Tidwell J."/>
            <person name="Bellgard S.E."/>
            <person name="Bellgard M.I."/>
        </authorList>
    </citation>
    <scope>NUCLEOTIDE SEQUENCE</scope>
    <source>
        <tissue evidence="1">Shoot tissue taken approximately 20 cm above the soil surface</tissue>
    </source>
</reference>
<name>A0A0A9CDA3_ARUDO</name>
<protein>
    <submittedName>
        <fullName evidence="1">Uncharacterized protein</fullName>
    </submittedName>
</protein>